<keyword evidence="2" id="KW-1003">Cell membrane</keyword>
<dbReference type="RefSeq" id="WP_018707878.1">
    <property type="nucleotide sequence ID" value="NZ_BOQT01000009.1"/>
</dbReference>
<gene>
    <name evidence="4" type="ORF">J1TS3_26680</name>
</gene>
<evidence type="ECO:0000313" key="5">
    <source>
        <dbReference type="Proteomes" id="UP000680279"/>
    </source>
</evidence>
<dbReference type="PANTHER" id="PTHR34295">
    <property type="entry name" value="BIOTIN TRANSPORTER BIOY"/>
    <property type="match status" value="1"/>
</dbReference>
<keyword evidence="2 3" id="KW-0472">Membrane</keyword>
<dbReference type="PANTHER" id="PTHR34295:SF1">
    <property type="entry name" value="BIOTIN TRANSPORTER BIOY"/>
    <property type="match status" value="1"/>
</dbReference>
<evidence type="ECO:0000256" key="2">
    <source>
        <dbReference type="PIRNR" id="PIRNR016661"/>
    </source>
</evidence>
<dbReference type="Gene3D" id="1.10.1760.20">
    <property type="match status" value="1"/>
</dbReference>
<protein>
    <recommendedName>
        <fullName evidence="2">Biotin transporter</fullName>
    </recommendedName>
</protein>
<reference evidence="4 5" key="1">
    <citation type="submission" date="2021-03" db="EMBL/GenBank/DDBJ databases">
        <title>Antimicrobial resistance genes in bacteria isolated from Japanese honey, and their potential for conferring macrolide and lincosamide resistance in the American foulbrood pathogen Paenibacillus larvae.</title>
        <authorList>
            <person name="Okamoto M."/>
            <person name="Kumagai M."/>
            <person name="Kanamori H."/>
            <person name="Takamatsu D."/>
        </authorList>
    </citation>
    <scope>NUCLEOTIDE SEQUENCE [LARGE SCALE GENOMIC DNA]</scope>
    <source>
        <strain evidence="4 5">J1TS3</strain>
    </source>
</reference>
<dbReference type="InterPro" id="IPR003784">
    <property type="entry name" value="BioY"/>
</dbReference>
<accession>A0ABQ4K716</accession>
<feature type="transmembrane region" description="Helical" evidence="3">
    <location>
        <begin position="112"/>
        <end position="134"/>
    </location>
</feature>
<keyword evidence="2" id="KW-0813">Transport</keyword>
<name>A0ABQ4K716_9BACI</name>
<feature type="transmembrane region" description="Helical" evidence="3">
    <location>
        <begin position="35"/>
        <end position="52"/>
    </location>
</feature>
<keyword evidence="3" id="KW-0812">Transmembrane</keyword>
<evidence type="ECO:0000313" key="4">
    <source>
        <dbReference type="EMBL" id="GIN21534.1"/>
    </source>
</evidence>
<comment type="subcellular location">
    <subcellularLocation>
        <location evidence="2">Cell membrane</location>
        <topology evidence="2">Multi-pass membrane protein</topology>
    </subcellularLocation>
</comment>
<dbReference type="Proteomes" id="UP000680279">
    <property type="component" value="Unassembled WGS sequence"/>
</dbReference>
<feature type="transmembrane region" description="Helical" evidence="3">
    <location>
        <begin position="146"/>
        <end position="171"/>
    </location>
</feature>
<proteinExistence type="inferred from homology"/>
<evidence type="ECO:0000256" key="3">
    <source>
        <dbReference type="SAM" id="Phobius"/>
    </source>
</evidence>
<comment type="caution">
    <text evidence="4">The sequence shown here is derived from an EMBL/GenBank/DDBJ whole genome shotgun (WGS) entry which is preliminary data.</text>
</comment>
<dbReference type="PIRSF" id="PIRSF016661">
    <property type="entry name" value="BioY"/>
    <property type="match status" value="1"/>
</dbReference>
<comment type="similarity">
    <text evidence="1 2">Belongs to the BioY family.</text>
</comment>
<organism evidence="4 5">
    <name type="scientific">Siminovitchia fordii</name>
    <dbReference type="NCBI Taxonomy" id="254759"/>
    <lineage>
        <taxon>Bacteria</taxon>
        <taxon>Bacillati</taxon>
        <taxon>Bacillota</taxon>
        <taxon>Bacilli</taxon>
        <taxon>Bacillales</taxon>
        <taxon>Bacillaceae</taxon>
        <taxon>Siminovitchia</taxon>
    </lineage>
</organism>
<dbReference type="Pfam" id="PF02632">
    <property type="entry name" value="BioY"/>
    <property type="match status" value="1"/>
</dbReference>
<feature type="transmembrane region" description="Helical" evidence="3">
    <location>
        <begin position="12"/>
        <end position="29"/>
    </location>
</feature>
<sequence>MLQEQQKLRMMIITAIFAAIIGILAQVTIPLPLVPITGQTLAIGLAATILGSRHGTVSVLLYILLGAVGIPVFAGFSAGLSVLIGPTGGFIVGFIPTAFFIGWYLERTSFNFIHAMAANTVGMLITLSFGTAWLKVGANLSWEAAFAGGFAPFIVVGLIKAALASWIGVLVRNRLANANILFTAKKSA</sequence>
<feature type="transmembrane region" description="Helical" evidence="3">
    <location>
        <begin position="84"/>
        <end position="105"/>
    </location>
</feature>
<keyword evidence="3" id="KW-1133">Transmembrane helix</keyword>
<dbReference type="EMBL" id="BOQT01000009">
    <property type="protein sequence ID" value="GIN21534.1"/>
    <property type="molecule type" value="Genomic_DNA"/>
</dbReference>
<evidence type="ECO:0000256" key="1">
    <source>
        <dbReference type="ARBA" id="ARBA00010692"/>
    </source>
</evidence>
<keyword evidence="5" id="KW-1185">Reference proteome</keyword>
<feature type="transmembrane region" description="Helical" evidence="3">
    <location>
        <begin position="59"/>
        <end position="78"/>
    </location>
</feature>